<reference evidence="3 4" key="1">
    <citation type="journal article" date="2013" name="Environ. Microbiol.">
        <title>Genome analysis of Chitinivibrio alkaliphilus gen. nov., sp. nov., a novel extremely haloalkaliphilic anaerobic chitinolytic bacterium from the candidate phylum Termite Group 3.</title>
        <authorList>
            <person name="Sorokin D.Y."/>
            <person name="Gumerov V.M."/>
            <person name="Rakitin A.L."/>
            <person name="Beletsky A.V."/>
            <person name="Damste J.S."/>
            <person name="Muyzer G."/>
            <person name="Mardanov A.V."/>
            <person name="Ravin N.V."/>
        </authorList>
    </citation>
    <scope>NUCLEOTIDE SEQUENCE [LARGE SCALE GENOMIC DNA]</scope>
    <source>
        <strain evidence="3 4">ACht1</strain>
    </source>
</reference>
<gene>
    <name evidence="3" type="ORF">CALK_1070</name>
</gene>
<dbReference type="STRING" id="1313304.CALK_1070"/>
<organism evidence="3 4">
    <name type="scientific">Chitinivibrio alkaliphilus ACht1</name>
    <dbReference type="NCBI Taxonomy" id="1313304"/>
    <lineage>
        <taxon>Bacteria</taxon>
        <taxon>Pseudomonadati</taxon>
        <taxon>Fibrobacterota</taxon>
        <taxon>Chitinivibrionia</taxon>
        <taxon>Chitinivibrionales</taxon>
        <taxon>Chitinivibrionaceae</taxon>
        <taxon>Chitinivibrio</taxon>
    </lineage>
</organism>
<dbReference type="CDD" id="cd17470">
    <property type="entry name" value="T3SS_Flik_C"/>
    <property type="match status" value="1"/>
</dbReference>
<proteinExistence type="predicted"/>
<feature type="domain" description="Flagellar hook-length control protein-like C-terminal" evidence="2">
    <location>
        <begin position="162"/>
        <end position="240"/>
    </location>
</feature>
<dbReference type="EMBL" id="ASJR01000007">
    <property type="protein sequence ID" value="ERP32083.1"/>
    <property type="molecule type" value="Genomic_DNA"/>
</dbReference>
<evidence type="ECO:0000259" key="2">
    <source>
        <dbReference type="Pfam" id="PF02120"/>
    </source>
</evidence>
<dbReference type="InterPro" id="IPR038610">
    <property type="entry name" value="FliK-like_C_sf"/>
</dbReference>
<dbReference type="PANTHER" id="PTHR37533:SF2">
    <property type="entry name" value="FLAGELLAR HOOK-LENGTH CONTROL PROTEIN"/>
    <property type="match status" value="1"/>
</dbReference>
<dbReference type="InterPro" id="IPR052563">
    <property type="entry name" value="FliK"/>
</dbReference>
<dbReference type="AlphaFoldDB" id="U7D816"/>
<feature type="region of interest" description="Disordered" evidence="1">
    <location>
        <begin position="80"/>
        <end position="99"/>
    </location>
</feature>
<comment type="caution">
    <text evidence="3">The sequence shown here is derived from an EMBL/GenBank/DDBJ whole genome shotgun (WGS) entry which is preliminary data.</text>
</comment>
<keyword evidence="3" id="KW-0282">Flagellum</keyword>
<dbReference type="eggNOG" id="COG3144">
    <property type="taxonomic scope" value="Bacteria"/>
</dbReference>
<name>U7D816_9BACT</name>
<evidence type="ECO:0000313" key="4">
    <source>
        <dbReference type="Proteomes" id="UP000017148"/>
    </source>
</evidence>
<keyword evidence="3" id="KW-0969">Cilium</keyword>
<dbReference type="Pfam" id="PF02120">
    <property type="entry name" value="Flg_hook"/>
    <property type="match status" value="1"/>
</dbReference>
<evidence type="ECO:0000256" key="1">
    <source>
        <dbReference type="SAM" id="MobiDB-lite"/>
    </source>
</evidence>
<dbReference type="Gene3D" id="3.30.750.140">
    <property type="match status" value="1"/>
</dbReference>
<dbReference type="InterPro" id="IPR021136">
    <property type="entry name" value="Flagellar_hook_control-like_C"/>
</dbReference>
<dbReference type="OrthoDB" id="1676929at2"/>
<accession>U7D816</accession>
<protein>
    <submittedName>
        <fullName evidence="3">Flagellar hook-length control protein FliK</fullName>
    </submittedName>
</protein>
<evidence type="ECO:0000313" key="3">
    <source>
        <dbReference type="EMBL" id="ERP32083.1"/>
    </source>
</evidence>
<feature type="compositionally biased region" description="Basic and acidic residues" evidence="1">
    <location>
        <begin position="240"/>
        <end position="256"/>
    </location>
</feature>
<feature type="region of interest" description="Disordered" evidence="1">
    <location>
        <begin position="238"/>
        <end position="265"/>
    </location>
</feature>
<sequence>MALEKVKSMEEADVDAFWKLKSLNKRNTKNLDAPLLHNTESLEQARKFIQDRNAQEQFPTDKAHPFNQEATEELLLGEKHVPSPEETLSKETSSVQAGSEELDIHLEGLRKEGLSTQELSQIRSFITSEQATTPSLDDMQQMKTMAERIEEISVMTQLSDKMSDAPREGVHAITLKLKPDHLGEVQIRMQVDQDVVSARIQVESQQVRQIVESNFQLLRDALQDHNLSAGALDVNVGGFSHEEGGHKQNRRERTENELPQNEYDNSAETLSEIRGDSGRRFGTNSFEYIV</sequence>
<keyword evidence="4" id="KW-1185">Reference proteome</keyword>
<feature type="compositionally biased region" description="Basic and acidic residues" evidence="1">
    <location>
        <begin position="80"/>
        <end position="89"/>
    </location>
</feature>
<dbReference type="Proteomes" id="UP000017148">
    <property type="component" value="Unassembled WGS sequence"/>
</dbReference>
<dbReference type="RefSeq" id="WP_022636558.1">
    <property type="nucleotide sequence ID" value="NZ_ASJR01000007.1"/>
</dbReference>
<dbReference type="PANTHER" id="PTHR37533">
    <property type="entry name" value="FLAGELLAR HOOK-LENGTH CONTROL PROTEIN"/>
    <property type="match status" value="1"/>
</dbReference>
<keyword evidence="3" id="KW-0966">Cell projection</keyword>